<dbReference type="InterPro" id="IPR002539">
    <property type="entry name" value="MaoC-like_dom"/>
</dbReference>
<evidence type="ECO:0000313" key="2">
    <source>
        <dbReference type="EMBL" id="MBT1072069.1"/>
    </source>
</evidence>
<accession>A0ABS5U8S7</accession>
<dbReference type="SUPFAM" id="SSF54637">
    <property type="entry name" value="Thioesterase/thiol ester dehydrase-isomerase"/>
    <property type="match status" value="1"/>
</dbReference>
<evidence type="ECO:0000259" key="1">
    <source>
        <dbReference type="Pfam" id="PF01575"/>
    </source>
</evidence>
<reference evidence="2 3" key="1">
    <citation type="submission" date="2021-05" db="EMBL/GenBank/DDBJ databases">
        <title>The draft genome of Geobacter chapellei DSM 13688.</title>
        <authorList>
            <person name="Xu Z."/>
            <person name="Masuda Y."/>
            <person name="Itoh H."/>
            <person name="Senoo K."/>
        </authorList>
    </citation>
    <scope>NUCLEOTIDE SEQUENCE [LARGE SCALE GENOMIC DNA]</scope>
    <source>
        <strain evidence="2 3">DSM 13688</strain>
    </source>
</reference>
<organism evidence="2 3">
    <name type="scientific">Pelotalea chapellei</name>
    <dbReference type="NCBI Taxonomy" id="44671"/>
    <lineage>
        <taxon>Bacteria</taxon>
        <taxon>Pseudomonadati</taxon>
        <taxon>Thermodesulfobacteriota</taxon>
        <taxon>Desulfuromonadia</taxon>
        <taxon>Geobacterales</taxon>
        <taxon>Geobacteraceae</taxon>
        <taxon>Pelotalea</taxon>
    </lineage>
</organism>
<dbReference type="Proteomes" id="UP000784128">
    <property type="component" value="Unassembled WGS sequence"/>
</dbReference>
<dbReference type="Pfam" id="PF01575">
    <property type="entry name" value="MaoC_dehydratas"/>
    <property type="match status" value="1"/>
</dbReference>
<dbReference type="PANTHER" id="PTHR42993:SF1">
    <property type="entry name" value="MAOC-LIKE DEHYDRATASE DOMAIN-CONTAINING PROTEIN"/>
    <property type="match status" value="1"/>
</dbReference>
<sequence length="158" mass="17872">MSVADDLIALYLPKLNTEIHCGQWLRIDQQRINAFAEATGDLQWIHIDPARAALESPYGATIAHGYLTLSLLPFLSESNAPEYFNQNYPGMRLRVNYGLDRLRFPAPVLVDSRIRARTKVLRVEKVGEAVQFTYEYTIDIDGESKPACVAVFLARVYP</sequence>
<dbReference type="CDD" id="cd03450">
    <property type="entry name" value="NodN"/>
    <property type="match status" value="1"/>
</dbReference>
<dbReference type="InterPro" id="IPR029069">
    <property type="entry name" value="HotDog_dom_sf"/>
</dbReference>
<dbReference type="RefSeq" id="WP_214298579.1">
    <property type="nucleotide sequence ID" value="NZ_JAHDYS010000008.1"/>
</dbReference>
<dbReference type="PANTHER" id="PTHR42993">
    <property type="entry name" value="MAOC-LIKE DEHYDRATASE DOMAIN-CONTAINING PROTEIN"/>
    <property type="match status" value="1"/>
</dbReference>
<keyword evidence="3" id="KW-1185">Reference proteome</keyword>
<dbReference type="EMBL" id="JAHDYS010000008">
    <property type="protein sequence ID" value="MBT1072069.1"/>
    <property type="molecule type" value="Genomic_DNA"/>
</dbReference>
<name>A0ABS5U8S7_9BACT</name>
<evidence type="ECO:0000313" key="3">
    <source>
        <dbReference type="Proteomes" id="UP000784128"/>
    </source>
</evidence>
<comment type="caution">
    <text evidence="2">The sequence shown here is derived from an EMBL/GenBank/DDBJ whole genome shotgun (WGS) entry which is preliminary data.</text>
</comment>
<dbReference type="Gene3D" id="3.10.129.10">
    <property type="entry name" value="Hotdog Thioesterase"/>
    <property type="match status" value="1"/>
</dbReference>
<gene>
    <name evidence="2" type="ORF">KJB30_09755</name>
</gene>
<proteinExistence type="predicted"/>
<dbReference type="InterPro" id="IPR039375">
    <property type="entry name" value="NodN-like"/>
</dbReference>
<feature type="domain" description="MaoC-like" evidence="1">
    <location>
        <begin position="21"/>
        <end position="133"/>
    </location>
</feature>
<protein>
    <submittedName>
        <fullName evidence="2">MaoC family dehydratase</fullName>
    </submittedName>
</protein>